<feature type="transmembrane region" description="Helical" evidence="1">
    <location>
        <begin position="65"/>
        <end position="89"/>
    </location>
</feature>
<dbReference type="GO" id="GO:0043190">
    <property type="term" value="C:ATP-binding cassette (ABC) transporter complex"/>
    <property type="evidence" value="ECO:0007669"/>
    <property type="project" value="InterPro"/>
</dbReference>
<feature type="transmembrane region" description="Helical" evidence="1">
    <location>
        <begin position="208"/>
        <end position="227"/>
    </location>
</feature>
<dbReference type="PANTHER" id="PTHR30188">
    <property type="entry name" value="ABC TRANSPORTER PERMEASE PROTEIN-RELATED"/>
    <property type="match status" value="1"/>
</dbReference>
<reference evidence="2 3" key="1">
    <citation type="journal article" date="2013" name="Biodegradation">
        <title>Quantitative proteomic analysis of ibuprofen-degrading Patulibacter sp. strain I11.</title>
        <authorList>
            <person name="Almeida B."/>
            <person name="Kjeldal H."/>
            <person name="Lolas I."/>
            <person name="Knudsen A.D."/>
            <person name="Carvalho G."/>
            <person name="Nielsen K.L."/>
            <person name="Barreto Crespo M.T."/>
            <person name="Stensballe A."/>
            <person name="Nielsen J.L."/>
        </authorList>
    </citation>
    <scope>NUCLEOTIDE SEQUENCE [LARGE SCALE GENOMIC DNA]</scope>
    <source>
        <strain evidence="2 3">I11</strain>
    </source>
</reference>
<keyword evidence="3" id="KW-1185">Reference proteome</keyword>
<proteinExistence type="predicted"/>
<protein>
    <submittedName>
        <fullName evidence="2">Putative ABC-transporter integral membrane protein</fullName>
    </submittedName>
</protein>
<accession>H0E5K1</accession>
<dbReference type="Proteomes" id="UP000005143">
    <property type="component" value="Unassembled WGS sequence"/>
</dbReference>
<dbReference type="AlphaFoldDB" id="H0E5K1"/>
<evidence type="ECO:0000256" key="1">
    <source>
        <dbReference type="SAM" id="Phobius"/>
    </source>
</evidence>
<dbReference type="EMBL" id="AGUD01000191">
    <property type="protein sequence ID" value="EHN11036.1"/>
    <property type="molecule type" value="Genomic_DNA"/>
</dbReference>
<dbReference type="PANTHER" id="PTHR30188:SF4">
    <property type="entry name" value="PROTEIN TRIGALACTOSYLDIACYLGLYCEROL 1, CHLOROPLASTIC"/>
    <property type="match status" value="1"/>
</dbReference>
<keyword evidence="1" id="KW-1133">Transmembrane helix</keyword>
<feature type="transmembrane region" description="Helical" evidence="1">
    <location>
        <begin position="109"/>
        <end position="132"/>
    </location>
</feature>
<evidence type="ECO:0000313" key="2">
    <source>
        <dbReference type="EMBL" id="EHN11036.1"/>
    </source>
</evidence>
<dbReference type="PATRIC" id="fig|1097667.3.peg.2074"/>
<feature type="transmembrane region" description="Helical" evidence="1">
    <location>
        <begin position="248"/>
        <end position="269"/>
    </location>
</feature>
<keyword evidence="1" id="KW-0472">Membrane</keyword>
<sequence length="278" mass="29638">MRRPRRRVSTALIDTFSGSSVYGTIREAGEMGSLGWRAVRLAVTPPFPWVRDAVSEGSRAIRRCLVPLSLSVSAFMIGFAIIVFGNLLGSLGATDREAGGMWVAFSREVCVWITTMIFAGVAGSAITADLGARKIREELDALAVLGVDRFRSLVVPRVVAMTLGAPILGMLALLVSQAVNFAVAPGHLGLTDEVFADNLVLNVLPLDLYASIVKYLLIGFFVGVVSCQKGLSCDGGAEGVGRAVNQTVVVCFLGIWIINSLFNLGYLTIFPETAILRG</sequence>
<dbReference type="InterPro" id="IPR030802">
    <property type="entry name" value="Permease_MalE"/>
</dbReference>
<dbReference type="Pfam" id="PF02405">
    <property type="entry name" value="MlaE"/>
    <property type="match status" value="1"/>
</dbReference>
<evidence type="ECO:0000313" key="3">
    <source>
        <dbReference type="Proteomes" id="UP000005143"/>
    </source>
</evidence>
<feature type="transmembrane region" description="Helical" evidence="1">
    <location>
        <begin position="153"/>
        <end position="175"/>
    </location>
</feature>
<comment type="caution">
    <text evidence="2">The sequence shown here is derived from an EMBL/GenBank/DDBJ whole genome shotgun (WGS) entry which is preliminary data.</text>
</comment>
<name>H0E5K1_9ACTN</name>
<organism evidence="2 3">
    <name type="scientific">Patulibacter medicamentivorans</name>
    <dbReference type="NCBI Taxonomy" id="1097667"/>
    <lineage>
        <taxon>Bacteria</taxon>
        <taxon>Bacillati</taxon>
        <taxon>Actinomycetota</taxon>
        <taxon>Thermoleophilia</taxon>
        <taxon>Solirubrobacterales</taxon>
        <taxon>Patulibacteraceae</taxon>
        <taxon>Patulibacter</taxon>
    </lineage>
</organism>
<gene>
    <name evidence="2" type="ORF">PAI11_20920</name>
</gene>
<dbReference type="GO" id="GO:0005548">
    <property type="term" value="F:phospholipid transporter activity"/>
    <property type="evidence" value="ECO:0007669"/>
    <property type="project" value="TreeGrafter"/>
</dbReference>
<keyword evidence="1" id="KW-0812">Transmembrane</keyword>